<sequence length="75" mass="8995">MNPSTTLNDDQILNRLNQHPLFGHRNQTMINTVPQLYEQYNRLDESNRDQFRRLILSQNENEPIFSEIIEDQHEA</sequence>
<accession>A0A819I1N0</accession>
<dbReference type="Proteomes" id="UP000663823">
    <property type="component" value="Unassembled WGS sequence"/>
</dbReference>
<gene>
    <name evidence="1" type="ORF">OTI717_LOCUS24098</name>
</gene>
<evidence type="ECO:0000313" key="2">
    <source>
        <dbReference type="Proteomes" id="UP000663823"/>
    </source>
</evidence>
<reference evidence="1" key="1">
    <citation type="submission" date="2021-02" db="EMBL/GenBank/DDBJ databases">
        <authorList>
            <person name="Nowell W R."/>
        </authorList>
    </citation>
    <scope>NUCLEOTIDE SEQUENCE</scope>
</reference>
<organism evidence="1 2">
    <name type="scientific">Rotaria sordida</name>
    <dbReference type="NCBI Taxonomy" id="392033"/>
    <lineage>
        <taxon>Eukaryota</taxon>
        <taxon>Metazoa</taxon>
        <taxon>Spiralia</taxon>
        <taxon>Gnathifera</taxon>
        <taxon>Rotifera</taxon>
        <taxon>Eurotatoria</taxon>
        <taxon>Bdelloidea</taxon>
        <taxon>Philodinida</taxon>
        <taxon>Philodinidae</taxon>
        <taxon>Rotaria</taxon>
    </lineage>
</organism>
<protein>
    <submittedName>
        <fullName evidence="1">Uncharacterized protein</fullName>
    </submittedName>
</protein>
<dbReference type="EMBL" id="CAJOAX010004462">
    <property type="protein sequence ID" value="CAF3907126.1"/>
    <property type="molecule type" value="Genomic_DNA"/>
</dbReference>
<evidence type="ECO:0000313" key="1">
    <source>
        <dbReference type="EMBL" id="CAF3907126.1"/>
    </source>
</evidence>
<proteinExistence type="predicted"/>
<name>A0A819I1N0_9BILA</name>
<dbReference type="AlphaFoldDB" id="A0A819I1N0"/>
<comment type="caution">
    <text evidence="1">The sequence shown here is derived from an EMBL/GenBank/DDBJ whole genome shotgun (WGS) entry which is preliminary data.</text>
</comment>